<dbReference type="PROSITE" id="PS51257">
    <property type="entry name" value="PROKAR_LIPOPROTEIN"/>
    <property type="match status" value="1"/>
</dbReference>
<feature type="chain" id="PRO_5012730654" description="DUF306 domain-containing protein" evidence="1">
    <location>
        <begin position="19"/>
        <end position="165"/>
    </location>
</feature>
<protein>
    <recommendedName>
        <fullName evidence="4">DUF306 domain-containing protein</fullName>
    </recommendedName>
</protein>
<keyword evidence="1" id="KW-0732">Signal</keyword>
<accession>A0A1U9NGH2</accession>
<dbReference type="EMBL" id="CP019791">
    <property type="protein sequence ID" value="AQT67041.1"/>
    <property type="molecule type" value="Genomic_DNA"/>
</dbReference>
<evidence type="ECO:0008006" key="4">
    <source>
        <dbReference type="Google" id="ProtNLM"/>
    </source>
</evidence>
<evidence type="ECO:0000313" key="3">
    <source>
        <dbReference type="Proteomes" id="UP000189674"/>
    </source>
</evidence>
<organism evidence="2 3">
    <name type="scientific">Anaerohalosphaera lusitana</name>
    <dbReference type="NCBI Taxonomy" id="1936003"/>
    <lineage>
        <taxon>Bacteria</taxon>
        <taxon>Pseudomonadati</taxon>
        <taxon>Planctomycetota</taxon>
        <taxon>Phycisphaerae</taxon>
        <taxon>Sedimentisphaerales</taxon>
        <taxon>Anaerohalosphaeraceae</taxon>
        <taxon>Anaerohalosphaera</taxon>
    </lineage>
</organism>
<dbReference type="RefSeq" id="WP_169852882.1">
    <property type="nucleotide sequence ID" value="NZ_CP019791.1"/>
</dbReference>
<proteinExistence type="predicted"/>
<name>A0A1U9NGH2_9BACT</name>
<reference evidence="3" key="1">
    <citation type="submission" date="2017-02" db="EMBL/GenBank/DDBJ databases">
        <title>Comparative genomics and description of representatives of a novel lineage of planctomycetes thriving in anoxic sediments.</title>
        <authorList>
            <person name="Spring S."/>
            <person name="Bunk B."/>
            <person name="Sproer C."/>
        </authorList>
    </citation>
    <scope>NUCLEOTIDE SEQUENCE [LARGE SCALE GENOMIC DNA]</scope>
    <source>
        <strain evidence="3">ST-NAGAB-D1</strain>
    </source>
</reference>
<sequence>MGRCYLVMFMALGMLALAGCEKDSGNSGQVELSGNDVARALGMNAWEVTLPADHDKDATVGLKLKYPDGSVKRLSGVGSVSPGTVCKIVVWRSDDKLKCALLTDRHSTRSDGMEMQEIVGDFRGAMLFEAERKLGDMLMKWGNDKVLSSSTVNEGEVALIFDVWE</sequence>
<feature type="signal peptide" evidence="1">
    <location>
        <begin position="1"/>
        <end position="18"/>
    </location>
</feature>
<dbReference type="STRING" id="1936003.STSP2_00180"/>
<dbReference type="KEGG" id="alus:STSP2_00180"/>
<gene>
    <name evidence="2" type="ORF">STSP2_00180</name>
</gene>
<evidence type="ECO:0000313" key="2">
    <source>
        <dbReference type="EMBL" id="AQT67041.1"/>
    </source>
</evidence>
<keyword evidence="3" id="KW-1185">Reference proteome</keyword>
<dbReference type="Proteomes" id="UP000189674">
    <property type="component" value="Chromosome"/>
</dbReference>
<dbReference type="AlphaFoldDB" id="A0A1U9NGH2"/>
<evidence type="ECO:0000256" key="1">
    <source>
        <dbReference type="SAM" id="SignalP"/>
    </source>
</evidence>